<dbReference type="InterPro" id="IPR036875">
    <property type="entry name" value="Znf_CCHC_sf"/>
</dbReference>
<dbReference type="SUPFAM" id="SSF57756">
    <property type="entry name" value="Retrovirus zinc finger-like domains"/>
    <property type="match status" value="2"/>
</dbReference>
<dbReference type="PANTHER" id="PTHR23002">
    <property type="entry name" value="ZINC FINGER CCHC DOMAIN CONTAINING PROTEIN"/>
    <property type="match status" value="1"/>
</dbReference>
<evidence type="ECO:0000256" key="1">
    <source>
        <dbReference type="PROSITE-ProRule" id="PRU00047"/>
    </source>
</evidence>
<sequence length="216" mass="24785">MWIYLLKLEAGKYYVGRTNKEEKRIEEHIELFGSEWTRKYKYVEVMDIIKNADSFDEDKYTLKLMSEFGIENVRGGSFVSVTLNDEQIQSISLMLRNAENKCFKCGGIGHFAADCVNKSITIAGHNSIQKNKSFKSVITCYKCGQNGHYAKNCSVIKSYSVWFCDSCGEEFKTKRECLVHENNCEDDDECYRCGRSGHYANDCYARKSVSGSVIYD</sequence>
<dbReference type="GO" id="GO:0008270">
    <property type="term" value="F:zinc ion binding"/>
    <property type="evidence" value="ECO:0007669"/>
    <property type="project" value="UniProtKB-KW"/>
</dbReference>
<organism evidence="3">
    <name type="scientific">Hyperionvirus sp</name>
    <dbReference type="NCBI Taxonomy" id="2487770"/>
    <lineage>
        <taxon>Viruses</taxon>
        <taxon>Varidnaviria</taxon>
        <taxon>Bamfordvirae</taxon>
        <taxon>Nucleocytoviricota</taxon>
        <taxon>Megaviricetes</taxon>
        <taxon>Imitervirales</taxon>
        <taxon>Mimiviridae</taxon>
        <taxon>Klosneuvirinae</taxon>
    </lineage>
</organism>
<keyword evidence="1" id="KW-0862">Zinc</keyword>
<dbReference type="InterPro" id="IPR000305">
    <property type="entry name" value="GIY-YIG_endonuc"/>
</dbReference>
<protein>
    <submittedName>
        <fullName evidence="3">GIY-YIG nuclease</fullName>
    </submittedName>
</protein>
<dbReference type="InterPro" id="IPR051714">
    <property type="entry name" value="Znf_CCHC_NABP"/>
</dbReference>
<gene>
    <name evidence="3" type="ORF">Hyperionvirus6_13</name>
</gene>
<feature type="domain" description="CCHC-type" evidence="2">
    <location>
        <begin position="190"/>
        <end position="203"/>
    </location>
</feature>
<dbReference type="CDD" id="cd00719">
    <property type="entry name" value="GIY-YIG_SF"/>
    <property type="match status" value="1"/>
</dbReference>
<reference evidence="3" key="1">
    <citation type="submission" date="2018-10" db="EMBL/GenBank/DDBJ databases">
        <title>Hidden diversity of soil giant viruses.</title>
        <authorList>
            <person name="Schulz F."/>
            <person name="Alteio L."/>
            <person name="Goudeau D."/>
            <person name="Ryan E.M."/>
            <person name="Malmstrom R.R."/>
            <person name="Blanchard J."/>
            <person name="Woyke T."/>
        </authorList>
    </citation>
    <scope>NUCLEOTIDE SEQUENCE</scope>
    <source>
        <strain evidence="3">HYV1</strain>
    </source>
</reference>
<dbReference type="PROSITE" id="PS50158">
    <property type="entry name" value="ZF_CCHC"/>
    <property type="match status" value="3"/>
</dbReference>
<feature type="domain" description="CCHC-type" evidence="2">
    <location>
        <begin position="140"/>
        <end position="153"/>
    </location>
</feature>
<proteinExistence type="predicted"/>
<evidence type="ECO:0000259" key="2">
    <source>
        <dbReference type="PROSITE" id="PS50158"/>
    </source>
</evidence>
<dbReference type="GO" id="GO:0003676">
    <property type="term" value="F:nucleic acid binding"/>
    <property type="evidence" value="ECO:0007669"/>
    <property type="project" value="InterPro"/>
</dbReference>
<dbReference type="InterPro" id="IPR001878">
    <property type="entry name" value="Znf_CCHC"/>
</dbReference>
<keyword evidence="1" id="KW-0479">Metal-binding</keyword>
<feature type="domain" description="CCHC-type" evidence="2">
    <location>
        <begin position="101"/>
        <end position="115"/>
    </location>
</feature>
<dbReference type="EMBL" id="MK072388">
    <property type="protein sequence ID" value="AYV83332.1"/>
    <property type="molecule type" value="Genomic_DNA"/>
</dbReference>
<dbReference type="Pfam" id="PF01541">
    <property type="entry name" value="GIY-YIG"/>
    <property type="match status" value="1"/>
</dbReference>
<dbReference type="Pfam" id="PF00098">
    <property type="entry name" value="zf-CCHC"/>
    <property type="match status" value="3"/>
</dbReference>
<dbReference type="Gene3D" id="4.10.60.10">
    <property type="entry name" value="Zinc finger, CCHC-type"/>
    <property type="match status" value="3"/>
</dbReference>
<keyword evidence="1" id="KW-0863">Zinc-finger</keyword>
<accession>A0A3G5A8D2</accession>
<evidence type="ECO:0000313" key="3">
    <source>
        <dbReference type="EMBL" id="AYV83332.1"/>
    </source>
</evidence>
<dbReference type="InterPro" id="IPR035901">
    <property type="entry name" value="GIY-YIG_endonuc_sf"/>
</dbReference>
<dbReference type="SMART" id="SM00343">
    <property type="entry name" value="ZnF_C2HC"/>
    <property type="match status" value="3"/>
</dbReference>
<name>A0A3G5A8D2_9VIRU</name>
<dbReference type="Gene3D" id="3.40.1440.10">
    <property type="entry name" value="GIY-YIG endonuclease"/>
    <property type="match status" value="1"/>
</dbReference>